<gene>
    <name evidence="3" type="ORF">DXU93_02665</name>
</gene>
<dbReference type="PANTHER" id="PTHR43031:SF16">
    <property type="entry name" value="OXIDOREDUCTASE"/>
    <property type="match status" value="1"/>
</dbReference>
<feature type="domain" description="Rhodanese" evidence="2">
    <location>
        <begin position="42"/>
        <end position="124"/>
    </location>
</feature>
<dbReference type="InterPro" id="IPR050229">
    <property type="entry name" value="GlpE_sulfurtransferase"/>
</dbReference>
<dbReference type="PANTHER" id="PTHR43031">
    <property type="entry name" value="FAD-DEPENDENT OXIDOREDUCTASE"/>
    <property type="match status" value="1"/>
</dbReference>
<dbReference type="Pfam" id="PF00581">
    <property type="entry name" value="Rhodanese"/>
    <property type="match status" value="1"/>
</dbReference>
<dbReference type="InterPro" id="IPR036873">
    <property type="entry name" value="Rhodanese-like_dom_sf"/>
</dbReference>
<keyword evidence="1" id="KW-0732">Signal</keyword>
<dbReference type="SMART" id="SM00450">
    <property type="entry name" value="RHOD"/>
    <property type="match status" value="1"/>
</dbReference>
<protein>
    <submittedName>
        <fullName evidence="3">Rhodanese-like domain-containing protein</fullName>
    </submittedName>
</protein>
<accession>A0A3E1F204</accession>
<evidence type="ECO:0000313" key="3">
    <source>
        <dbReference type="EMBL" id="RFC55858.1"/>
    </source>
</evidence>
<reference evidence="3 4" key="1">
    <citation type="submission" date="2018-08" db="EMBL/GenBank/DDBJ databases">
        <title>The draft genome squence of Brumimicrobium sp. N62.</title>
        <authorList>
            <person name="Du Z.-J."/>
            <person name="Luo H.-R."/>
        </authorList>
    </citation>
    <scope>NUCLEOTIDE SEQUENCE [LARGE SCALE GENOMIC DNA]</scope>
    <source>
        <strain evidence="3 4">N62</strain>
    </source>
</reference>
<dbReference type="PROSITE" id="PS50206">
    <property type="entry name" value="RHODANESE_3"/>
    <property type="match status" value="1"/>
</dbReference>
<sequence length="124" mass="14075">MKTTLLLILGILLTFASSVFGQDIASERHERVDKTEFKEAIESGDFILLDIRSVEEYQESTIEGSKLVEFNNGDLDHVFSRLPKAQKYLIFSNNGVRSKVALTRMKELGFTYVLELDTGLSNWP</sequence>
<dbReference type="RefSeq" id="WP_116879693.1">
    <property type="nucleotide sequence ID" value="NZ_QURB01000001.1"/>
</dbReference>
<feature type="chain" id="PRO_5017751227" evidence="1">
    <location>
        <begin position="22"/>
        <end position="124"/>
    </location>
</feature>
<comment type="caution">
    <text evidence="3">The sequence shown here is derived from an EMBL/GenBank/DDBJ whole genome shotgun (WGS) entry which is preliminary data.</text>
</comment>
<evidence type="ECO:0000313" key="4">
    <source>
        <dbReference type="Proteomes" id="UP000257127"/>
    </source>
</evidence>
<evidence type="ECO:0000259" key="2">
    <source>
        <dbReference type="PROSITE" id="PS50206"/>
    </source>
</evidence>
<keyword evidence="4" id="KW-1185">Reference proteome</keyword>
<dbReference type="Proteomes" id="UP000257127">
    <property type="component" value="Unassembled WGS sequence"/>
</dbReference>
<evidence type="ECO:0000256" key="1">
    <source>
        <dbReference type="SAM" id="SignalP"/>
    </source>
</evidence>
<proteinExistence type="predicted"/>
<dbReference type="Gene3D" id="3.40.250.10">
    <property type="entry name" value="Rhodanese-like domain"/>
    <property type="match status" value="1"/>
</dbReference>
<dbReference type="CDD" id="cd00158">
    <property type="entry name" value="RHOD"/>
    <property type="match status" value="1"/>
</dbReference>
<dbReference type="OrthoDB" id="9808735at2"/>
<dbReference type="AlphaFoldDB" id="A0A3E1F204"/>
<dbReference type="SUPFAM" id="SSF52821">
    <property type="entry name" value="Rhodanese/Cell cycle control phosphatase"/>
    <property type="match status" value="1"/>
</dbReference>
<name>A0A3E1F204_9FLAO</name>
<feature type="signal peptide" evidence="1">
    <location>
        <begin position="1"/>
        <end position="21"/>
    </location>
</feature>
<organism evidence="3 4">
    <name type="scientific">Brumimicrobium aurantiacum</name>
    <dbReference type="NCBI Taxonomy" id="1737063"/>
    <lineage>
        <taxon>Bacteria</taxon>
        <taxon>Pseudomonadati</taxon>
        <taxon>Bacteroidota</taxon>
        <taxon>Flavobacteriia</taxon>
        <taxon>Flavobacteriales</taxon>
        <taxon>Crocinitomicaceae</taxon>
        <taxon>Brumimicrobium</taxon>
    </lineage>
</organism>
<dbReference type="EMBL" id="QURB01000001">
    <property type="protein sequence ID" value="RFC55858.1"/>
    <property type="molecule type" value="Genomic_DNA"/>
</dbReference>
<dbReference type="InterPro" id="IPR001763">
    <property type="entry name" value="Rhodanese-like_dom"/>
</dbReference>